<dbReference type="InterPro" id="IPR002781">
    <property type="entry name" value="TM_pro_TauE-like"/>
</dbReference>
<protein>
    <recommendedName>
        <fullName evidence="7">Membrane transporter protein</fullName>
    </recommendedName>
</protein>
<feature type="transmembrane region" description="Helical" evidence="5">
    <location>
        <begin position="6"/>
        <end position="36"/>
    </location>
</feature>
<dbReference type="AlphaFoldDB" id="A0A381PR72"/>
<keyword evidence="2 5" id="KW-0812">Transmembrane</keyword>
<feature type="transmembrane region" description="Helical" evidence="5">
    <location>
        <begin position="48"/>
        <end position="69"/>
    </location>
</feature>
<feature type="transmembrane region" description="Helical" evidence="5">
    <location>
        <begin position="245"/>
        <end position="262"/>
    </location>
</feature>
<evidence type="ECO:0000256" key="1">
    <source>
        <dbReference type="ARBA" id="ARBA00004141"/>
    </source>
</evidence>
<dbReference type="EMBL" id="UINC01001064">
    <property type="protein sequence ID" value="SUZ69546.1"/>
    <property type="molecule type" value="Genomic_DNA"/>
</dbReference>
<keyword evidence="3 5" id="KW-1133">Transmembrane helix</keyword>
<feature type="transmembrane region" description="Helical" evidence="5">
    <location>
        <begin position="211"/>
        <end position="233"/>
    </location>
</feature>
<evidence type="ECO:0000256" key="3">
    <source>
        <dbReference type="ARBA" id="ARBA00022989"/>
    </source>
</evidence>
<feature type="transmembrane region" description="Helical" evidence="5">
    <location>
        <begin position="81"/>
        <end position="103"/>
    </location>
</feature>
<comment type="subcellular location">
    <subcellularLocation>
        <location evidence="1">Membrane</location>
        <topology evidence="1">Multi-pass membrane protein</topology>
    </subcellularLocation>
</comment>
<accession>A0A381PR72</accession>
<organism evidence="6">
    <name type="scientific">marine metagenome</name>
    <dbReference type="NCBI Taxonomy" id="408172"/>
    <lineage>
        <taxon>unclassified sequences</taxon>
        <taxon>metagenomes</taxon>
        <taxon>ecological metagenomes</taxon>
    </lineage>
</organism>
<evidence type="ECO:0000256" key="2">
    <source>
        <dbReference type="ARBA" id="ARBA00022692"/>
    </source>
</evidence>
<name>A0A381PR72_9ZZZZ</name>
<dbReference type="GO" id="GO:0016020">
    <property type="term" value="C:membrane"/>
    <property type="evidence" value="ECO:0007669"/>
    <property type="project" value="UniProtKB-SubCell"/>
</dbReference>
<sequence>VLELFLFFLLGIFSGILAGLFGIGGGIIIIPVFFSIFKNLVGIPEESLAHTVLGTSLGVIVFSSLASTYSHNKRKAVIWDVLKVIAPSICVGAALGAVTASYIASSTLQILVAIFLVLISIQMAFEFPPPNQNPRTSIMGPVVVGSGIGWFSGIFGIGGGVFSVPYFYHRGLQMTQAIGSSAACGIPIAVSGSISYMIVGSNISNLPEYSVGYVYLPGAIVVGLASAWSAIVGVRAAHRIKQKKLRLAFAILLMIMGLNLLLR</sequence>
<proteinExistence type="predicted"/>
<feature type="transmembrane region" description="Helical" evidence="5">
    <location>
        <begin position="148"/>
        <end position="168"/>
    </location>
</feature>
<dbReference type="PANTHER" id="PTHR43483">
    <property type="entry name" value="MEMBRANE TRANSPORTER PROTEIN HI_0806-RELATED"/>
    <property type="match status" value="1"/>
</dbReference>
<evidence type="ECO:0000256" key="4">
    <source>
        <dbReference type="ARBA" id="ARBA00023136"/>
    </source>
</evidence>
<feature type="non-terminal residue" evidence="6">
    <location>
        <position position="1"/>
    </location>
</feature>
<reference evidence="6" key="1">
    <citation type="submission" date="2018-05" db="EMBL/GenBank/DDBJ databases">
        <authorList>
            <person name="Lanie J.A."/>
            <person name="Ng W.-L."/>
            <person name="Kazmierczak K.M."/>
            <person name="Andrzejewski T.M."/>
            <person name="Davidsen T.M."/>
            <person name="Wayne K.J."/>
            <person name="Tettelin H."/>
            <person name="Glass J.I."/>
            <person name="Rusch D."/>
            <person name="Podicherti R."/>
            <person name="Tsui H.-C.T."/>
            <person name="Winkler M.E."/>
        </authorList>
    </citation>
    <scope>NUCLEOTIDE SEQUENCE</scope>
</reference>
<gene>
    <name evidence="6" type="ORF">METZ01_LOCUS22400</name>
</gene>
<evidence type="ECO:0000313" key="6">
    <source>
        <dbReference type="EMBL" id="SUZ69546.1"/>
    </source>
</evidence>
<evidence type="ECO:0000256" key="5">
    <source>
        <dbReference type="SAM" id="Phobius"/>
    </source>
</evidence>
<dbReference type="PANTHER" id="PTHR43483:SF3">
    <property type="entry name" value="MEMBRANE TRANSPORTER PROTEIN HI_0806-RELATED"/>
    <property type="match status" value="1"/>
</dbReference>
<evidence type="ECO:0008006" key="7">
    <source>
        <dbReference type="Google" id="ProtNLM"/>
    </source>
</evidence>
<feature type="transmembrane region" description="Helical" evidence="5">
    <location>
        <begin position="180"/>
        <end position="199"/>
    </location>
</feature>
<dbReference type="Pfam" id="PF01925">
    <property type="entry name" value="TauE"/>
    <property type="match status" value="1"/>
</dbReference>
<keyword evidence="4 5" id="KW-0472">Membrane</keyword>
<feature type="transmembrane region" description="Helical" evidence="5">
    <location>
        <begin position="110"/>
        <end position="128"/>
    </location>
</feature>